<protein>
    <submittedName>
        <fullName evidence="1">Uncharacterized protein</fullName>
    </submittedName>
</protein>
<dbReference type="EMBL" id="CAJNNV010010771">
    <property type="protein sequence ID" value="CAE8599016.1"/>
    <property type="molecule type" value="Genomic_DNA"/>
</dbReference>
<evidence type="ECO:0000313" key="2">
    <source>
        <dbReference type="Proteomes" id="UP000654075"/>
    </source>
</evidence>
<dbReference type="AlphaFoldDB" id="A0A813EAD2"/>
<organism evidence="1 2">
    <name type="scientific">Polarella glacialis</name>
    <name type="common">Dinoflagellate</name>
    <dbReference type="NCBI Taxonomy" id="89957"/>
    <lineage>
        <taxon>Eukaryota</taxon>
        <taxon>Sar</taxon>
        <taxon>Alveolata</taxon>
        <taxon>Dinophyceae</taxon>
        <taxon>Suessiales</taxon>
        <taxon>Suessiaceae</taxon>
        <taxon>Polarella</taxon>
    </lineage>
</organism>
<comment type="caution">
    <text evidence="1">The sequence shown here is derived from an EMBL/GenBank/DDBJ whole genome shotgun (WGS) entry which is preliminary data.</text>
</comment>
<keyword evidence="2" id="KW-1185">Reference proteome</keyword>
<evidence type="ECO:0000313" key="1">
    <source>
        <dbReference type="EMBL" id="CAE8599016.1"/>
    </source>
</evidence>
<gene>
    <name evidence="1" type="ORF">PGLA1383_LOCUS17398</name>
</gene>
<dbReference type="Proteomes" id="UP000654075">
    <property type="component" value="Unassembled WGS sequence"/>
</dbReference>
<accession>A0A813EAD2</accession>
<proteinExistence type="predicted"/>
<reference evidence="1" key="1">
    <citation type="submission" date="2021-02" db="EMBL/GenBank/DDBJ databases">
        <authorList>
            <person name="Dougan E. K."/>
            <person name="Rhodes N."/>
            <person name="Thang M."/>
            <person name="Chan C."/>
        </authorList>
    </citation>
    <scope>NUCLEOTIDE SEQUENCE</scope>
</reference>
<name>A0A813EAD2_POLGL</name>
<sequence length="192" mass="20213">MLPVNVASKHRARQTDGRCRAARVDTRKLRIRVDRARQPDLRGQKRLAASLSSGPSVESSAALGVFGSRAAEVASAAEGVLEAEAVAEAASAASSEAGAFGGGWVAAGAVAELKWLCAELATVDPAAVALEDARIARNAKLSWSRFFEGVDSDCGGTVSDCEDDSCISETIHYESDSDTPSSSYVLDWQYFL</sequence>